<dbReference type="Proteomes" id="UP000318704">
    <property type="component" value="Chromosome"/>
</dbReference>
<comment type="cofactor">
    <cofactor evidence="10">
        <name>Mg(2+)</name>
        <dbReference type="ChEBI" id="CHEBI:18420"/>
    </cofactor>
</comment>
<keyword evidence="6 10" id="KW-0443">Lipid metabolism</keyword>
<comment type="subcellular location">
    <subcellularLocation>
        <location evidence="10">Cytoplasm</location>
    </subcellularLocation>
</comment>
<comment type="catalytic activity">
    <reaction evidence="8 10">
        <text>apo-[ACP] + CoA = holo-[ACP] + adenosine 3',5'-bisphosphate + H(+)</text>
        <dbReference type="Rhea" id="RHEA:12068"/>
        <dbReference type="Rhea" id="RHEA-COMP:9685"/>
        <dbReference type="Rhea" id="RHEA-COMP:9690"/>
        <dbReference type="ChEBI" id="CHEBI:15378"/>
        <dbReference type="ChEBI" id="CHEBI:29999"/>
        <dbReference type="ChEBI" id="CHEBI:57287"/>
        <dbReference type="ChEBI" id="CHEBI:58343"/>
        <dbReference type="ChEBI" id="CHEBI:64479"/>
        <dbReference type="EC" id="2.7.8.7"/>
    </reaction>
</comment>
<comment type="similarity">
    <text evidence="10">Belongs to the P-Pant transferase superfamily. AcpS family.</text>
</comment>
<proteinExistence type="inferred from homology"/>
<dbReference type="GO" id="GO:0000287">
    <property type="term" value="F:magnesium ion binding"/>
    <property type="evidence" value="ECO:0007669"/>
    <property type="project" value="UniProtKB-UniRule"/>
</dbReference>
<keyword evidence="10" id="KW-0963">Cytoplasm</keyword>
<evidence type="ECO:0000256" key="9">
    <source>
        <dbReference type="ARBA" id="ARBA00054726"/>
    </source>
</evidence>
<protein>
    <recommendedName>
        <fullName evidence="10">Holo-[acyl-carrier-protein] synthase</fullName>
        <shortName evidence="10">Holo-ACP synthase</shortName>
        <ecNumber evidence="10">2.7.8.7</ecNumber>
    </recommendedName>
    <alternativeName>
        <fullName evidence="10">4'-phosphopantetheinyl transferase AcpS</fullName>
    </alternativeName>
</protein>
<keyword evidence="2 10" id="KW-0808">Transferase</keyword>
<dbReference type="NCBIfam" id="TIGR00556">
    <property type="entry name" value="pantethn_trn"/>
    <property type="match status" value="1"/>
</dbReference>
<dbReference type="InterPro" id="IPR004568">
    <property type="entry name" value="Ppantetheine-prot_Trfase_dom"/>
</dbReference>
<evidence type="ECO:0000256" key="10">
    <source>
        <dbReference type="HAMAP-Rule" id="MF_00101"/>
    </source>
</evidence>
<sequence>MFRGKCAPVIVGLGTDIIEISRIGQMIERHGDTFLNRVFTEVENEYCGSKKNKEQHYAGRWAAKEAVMKTLGTGFIKGIGWKEIEVINLKSGKPTIVISGGVERQAEEMGVDEILITISHSREFATATAIALGKMN</sequence>
<dbReference type="InterPro" id="IPR008278">
    <property type="entry name" value="4-PPantetheinyl_Trfase_dom"/>
</dbReference>
<keyword evidence="3 10" id="KW-0479">Metal-binding</keyword>
<dbReference type="Pfam" id="PF01648">
    <property type="entry name" value="ACPS"/>
    <property type="match status" value="1"/>
</dbReference>
<comment type="function">
    <text evidence="9">Transfers the 4'-phosphopantetheine moiety from coenzyme A to the 'Ser-36' of acyl-carrier-protein.</text>
</comment>
<accession>A0A517VRM3</accession>
<comment type="function">
    <text evidence="10">Transfers the 4'-phosphopantetheine moiety from coenzyme A to a Ser of acyl-carrier-protein.</text>
</comment>
<evidence type="ECO:0000256" key="1">
    <source>
        <dbReference type="ARBA" id="ARBA00022516"/>
    </source>
</evidence>
<dbReference type="InterPro" id="IPR002582">
    <property type="entry name" value="ACPS"/>
</dbReference>
<dbReference type="GO" id="GO:0008897">
    <property type="term" value="F:holo-[acyl-carrier-protein] synthase activity"/>
    <property type="evidence" value="ECO:0007669"/>
    <property type="project" value="UniProtKB-UniRule"/>
</dbReference>
<evidence type="ECO:0000256" key="6">
    <source>
        <dbReference type="ARBA" id="ARBA00023098"/>
    </source>
</evidence>
<evidence type="ECO:0000256" key="4">
    <source>
        <dbReference type="ARBA" id="ARBA00022832"/>
    </source>
</evidence>
<feature type="binding site" evidence="10">
    <location>
        <position position="65"/>
    </location>
    <ligand>
        <name>Mg(2+)</name>
        <dbReference type="ChEBI" id="CHEBI:18420"/>
    </ligand>
</feature>
<evidence type="ECO:0000313" key="12">
    <source>
        <dbReference type="EMBL" id="QDT95675.1"/>
    </source>
</evidence>
<feature type="binding site" evidence="10">
    <location>
        <position position="16"/>
    </location>
    <ligand>
        <name>Mg(2+)</name>
        <dbReference type="ChEBI" id="CHEBI:18420"/>
    </ligand>
</feature>
<name>A0A517VRM3_9PLAN</name>
<dbReference type="RefSeq" id="WP_232102720.1">
    <property type="nucleotide sequence ID" value="NZ_CP037920.1"/>
</dbReference>
<evidence type="ECO:0000256" key="2">
    <source>
        <dbReference type="ARBA" id="ARBA00022679"/>
    </source>
</evidence>
<dbReference type="GO" id="GO:0006633">
    <property type="term" value="P:fatty acid biosynthetic process"/>
    <property type="evidence" value="ECO:0007669"/>
    <property type="project" value="UniProtKB-UniRule"/>
</dbReference>
<dbReference type="EMBL" id="CP037920">
    <property type="protein sequence ID" value="QDT95675.1"/>
    <property type="molecule type" value="Genomic_DNA"/>
</dbReference>
<dbReference type="FunFam" id="3.90.470.20:FF:000001">
    <property type="entry name" value="Holo-[acyl-carrier-protein] synthase"/>
    <property type="match status" value="1"/>
</dbReference>
<dbReference type="KEGG" id="gaw:V144x_11220"/>
<evidence type="ECO:0000259" key="11">
    <source>
        <dbReference type="Pfam" id="PF01648"/>
    </source>
</evidence>
<dbReference type="SUPFAM" id="SSF56214">
    <property type="entry name" value="4'-phosphopantetheinyl transferase"/>
    <property type="match status" value="1"/>
</dbReference>
<keyword evidence="5 10" id="KW-0460">Magnesium</keyword>
<gene>
    <name evidence="10 12" type="primary">acpS</name>
    <name evidence="12" type="ORF">V144x_11220</name>
</gene>
<evidence type="ECO:0000313" key="13">
    <source>
        <dbReference type="Proteomes" id="UP000318704"/>
    </source>
</evidence>
<dbReference type="InterPro" id="IPR037143">
    <property type="entry name" value="4-PPantetheinyl_Trfase_dom_sf"/>
</dbReference>
<evidence type="ECO:0000256" key="3">
    <source>
        <dbReference type="ARBA" id="ARBA00022723"/>
    </source>
</evidence>
<organism evidence="12 13">
    <name type="scientific">Gimesia aquarii</name>
    <dbReference type="NCBI Taxonomy" id="2527964"/>
    <lineage>
        <taxon>Bacteria</taxon>
        <taxon>Pseudomonadati</taxon>
        <taxon>Planctomycetota</taxon>
        <taxon>Planctomycetia</taxon>
        <taxon>Planctomycetales</taxon>
        <taxon>Planctomycetaceae</taxon>
        <taxon>Gimesia</taxon>
    </lineage>
</organism>
<dbReference type="EC" id="2.7.8.7" evidence="10"/>
<evidence type="ECO:0000256" key="5">
    <source>
        <dbReference type="ARBA" id="ARBA00022842"/>
    </source>
</evidence>
<feature type="domain" description="4'-phosphopantetheinyl transferase" evidence="11">
    <location>
        <begin position="12"/>
        <end position="111"/>
    </location>
</feature>
<evidence type="ECO:0000256" key="7">
    <source>
        <dbReference type="ARBA" id="ARBA00023160"/>
    </source>
</evidence>
<evidence type="ECO:0000256" key="8">
    <source>
        <dbReference type="ARBA" id="ARBA00050875"/>
    </source>
</evidence>
<keyword evidence="1 10" id="KW-0444">Lipid biosynthesis</keyword>
<reference evidence="12 13" key="1">
    <citation type="submission" date="2019-03" db="EMBL/GenBank/DDBJ databases">
        <title>Deep-cultivation of Planctomycetes and their phenomic and genomic characterization uncovers novel biology.</title>
        <authorList>
            <person name="Wiegand S."/>
            <person name="Jogler M."/>
            <person name="Boedeker C."/>
            <person name="Pinto D."/>
            <person name="Vollmers J."/>
            <person name="Rivas-Marin E."/>
            <person name="Kohn T."/>
            <person name="Peeters S.H."/>
            <person name="Heuer A."/>
            <person name="Rast P."/>
            <person name="Oberbeckmann S."/>
            <person name="Bunk B."/>
            <person name="Jeske O."/>
            <person name="Meyerdierks A."/>
            <person name="Storesund J.E."/>
            <person name="Kallscheuer N."/>
            <person name="Luecker S."/>
            <person name="Lage O.M."/>
            <person name="Pohl T."/>
            <person name="Merkel B.J."/>
            <person name="Hornburger P."/>
            <person name="Mueller R.-W."/>
            <person name="Bruemmer F."/>
            <person name="Labrenz M."/>
            <person name="Spormann A.M."/>
            <person name="Op den Camp H."/>
            <person name="Overmann J."/>
            <person name="Amann R."/>
            <person name="Jetten M.S.M."/>
            <person name="Mascher T."/>
            <person name="Medema M.H."/>
            <person name="Devos D.P."/>
            <person name="Kaster A.-K."/>
            <person name="Ovreas L."/>
            <person name="Rohde M."/>
            <person name="Galperin M.Y."/>
            <person name="Jogler C."/>
        </authorList>
    </citation>
    <scope>NUCLEOTIDE SEQUENCE [LARGE SCALE GENOMIC DNA]</scope>
    <source>
        <strain evidence="12 13">V144</strain>
    </source>
</reference>
<dbReference type="Gene3D" id="3.90.470.20">
    <property type="entry name" value="4'-phosphopantetheinyl transferase domain"/>
    <property type="match status" value="1"/>
</dbReference>
<keyword evidence="7 10" id="KW-0275">Fatty acid biosynthesis</keyword>
<dbReference type="HAMAP" id="MF_00101">
    <property type="entry name" value="AcpS"/>
    <property type="match status" value="1"/>
</dbReference>
<dbReference type="GO" id="GO:0005737">
    <property type="term" value="C:cytoplasm"/>
    <property type="evidence" value="ECO:0007669"/>
    <property type="project" value="UniProtKB-SubCell"/>
</dbReference>
<dbReference type="AlphaFoldDB" id="A0A517VRM3"/>
<dbReference type="NCBIfam" id="TIGR00516">
    <property type="entry name" value="acpS"/>
    <property type="match status" value="1"/>
</dbReference>
<keyword evidence="4 10" id="KW-0276">Fatty acid metabolism</keyword>